<keyword evidence="1" id="KW-1133">Transmembrane helix</keyword>
<evidence type="ECO:0000256" key="1">
    <source>
        <dbReference type="SAM" id="Phobius"/>
    </source>
</evidence>
<protein>
    <submittedName>
        <fullName evidence="2">DUF3558 domain-containing protein</fullName>
    </submittedName>
</protein>
<gene>
    <name evidence="2" type="ORF">R3Q16_24865</name>
</gene>
<reference evidence="2 3" key="1">
    <citation type="submission" date="2023-10" db="EMBL/GenBank/DDBJ databases">
        <title>Development of a sustainable strategy for remediation of hydrocarbon-contaminated territories based on the waste exchange concept.</title>
        <authorList>
            <person name="Krivoruchko A."/>
        </authorList>
    </citation>
    <scope>NUCLEOTIDE SEQUENCE [LARGE SCALE GENOMIC DNA]</scope>
    <source>
        <strain evidence="2 3">IEGM 1203</strain>
    </source>
</reference>
<name>A0ABU4C0V3_RHOGO</name>
<organism evidence="2 3">
    <name type="scientific">Rhodococcus globerulus</name>
    <dbReference type="NCBI Taxonomy" id="33008"/>
    <lineage>
        <taxon>Bacteria</taxon>
        <taxon>Bacillati</taxon>
        <taxon>Actinomycetota</taxon>
        <taxon>Actinomycetes</taxon>
        <taxon>Mycobacteriales</taxon>
        <taxon>Nocardiaceae</taxon>
        <taxon>Rhodococcus</taxon>
    </lineage>
</organism>
<comment type="caution">
    <text evidence="2">The sequence shown here is derived from an EMBL/GenBank/DDBJ whole genome shotgun (WGS) entry which is preliminary data.</text>
</comment>
<keyword evidence="1" id="KW-0812">Transmembrane</keyword>
<accession>A0ABU4C0V3</accession>
<dbReference type="PROSITE" id="PS51257">
    <property type="entry name" value="PROKAR_LIPOPROTEIN"/>
    <property type="match status" value="1"/>
</dbReference>
<dbReference type="Proteomes" id="UP001185927">
    <property type="component" value="Unassembled WGS sequence"/>
</dbReference>
<dbReference type="Pfam" id="PF12079">
    <property type="entry name" value="DUF3558"/>
    <property type="match status" value="1"/>
</dbReference>
<evidence type="ECO:0000313" key="3">
    <source>
        <dbReference type="Proteomes" id="UP001185927"/>
    </source>
</evidence>
<dbReference type="RefSeq" id="WP_317544538.1">
    <property type="nucleotide sequence ID" value="NZ_JAWLKB010000013.1"/>
</dbReference>
<dbReference type="InterPro" id="IPR024520">
    <property type="entry name" value="DUF3558"/>
</dbReference>
<proteinExistence type="predicted"/>
<sequence>MRVVWRDMKCQDPRLAGLRLIVAAIVIGLFAVGCGSTVEGDPERASGQEGLFNPCTDIPDSVIEEVGLDPSTENIDISGVEQPGWKICSWAASWYYVIVYSNKYSIVDARANADFAGFTSMRIGTRDVVQFRRTEDVEVERCYAAIDVDQGSIWIAVDLKGGEEQRDPICELDIQYVQKLETYLPR</sequence>
<evidence type="ECO:0000313" key="2">
    <source>
        <dbReference type="EMBL" id="MDV6269858.1"/>
    </source>
</evidence>
<feature type="transmembrane region" description="Helical" evidence="1">
    <location>
        <begin position="20"/>
        <end position="38"/>
    </location>
</feature>
<dbReference type="EMBL" id="JAWLKB010000013">
    <property type="protein sequence ID" value="MDV6269858.1"/>
    <property type="molecule type" value="Genomic_DNA"/>
</dbReference>
<keyword evidence="1" id="KW-0472">Membrane</keyword>
<keyword evidence="3" id="KW-1185">Reference proteome</keyword>